<name>A0A1P9WWA3_9BACT</name>
<dbReference type="KEGG" id="smon:AWR27_09900"/>
<evidence type="ECO:0000313" key="2">
    <source>
        <dbReference type="Proteomes" id="UP000187941"/>
    </source>
</evidence>
<accession>A0A1P9WWA3</accession>
<dbReference type="STRING" id="1178516.AWR27_09900"/>
<sequence>MYRAILYPNEGVNHGYETYLIQTSDGDTYIGVIGFETSTDLTLKLLGGTTQKIAKAAIKDRAKLDTSLMPGFGESLSKRDLVDLVQYPEALK</sequence>
<reference evidence="1 2" key="1">
    <citation type="submission" date="2016-01" db="EMBL/GenBank/DDBJ databases">
        <authorList>
            <person name="Oliw E.H."/>
        </authorList>
    </citation>
    <scope>NUCLEOTIDE SEQUENCE [LARGE SCALE GENOMIC DNA]</scope>
    <source>
        <strain evidence="1 2">DY10</strain>
    </source>
</reference>
<evidence type="ECO:0000313" key="1">
    <source>
        <dbReference type="EMBL" id="AQG79610.1"/>
    </source>
</evidence>
<organism evidence="1 2">
    <name type="scientific">Spirosoma montaniterrae</name>
    <dbReference type="NCBI Taxonomy" id="1178516"/>
    <lineage>
        <taxon>Bacteria</taxon>
        <taxon>Pseudomonadati</taxon>
        <taxon>Bacteroidota</taxon>
        <taxon>Cytophagia</taxon>
        <taxon>Cytophagales</taxon>
        <taxon>Cytophagaceae</taxon>
        <taxon>Spirosoma</taxon>
    </lineage>
</organism>
<proteinExistence type="predicted"/>
<protein>
    <submittedName>
        <fullName evidence="1">Uncharacterized protein</fullName>
    </submittedName>
</protein>
<dbReference type="EMBL" id="CP014263">
    <property type="protein sequence ID" value="AQG79610.1"/>
    <property type="molecule type" value="Genomic_DNA"/>
</dbReference>
<dbReference type="Proteomes" id="UP000187941">
    <property type="component" value="Chromosome"/>
</dbReference>
<gene>
    <name evidence="1" type="ORF">AWR27_09900</name>
</gene>
<keyword evidence="2" id="KW-1185">Reference proteome</keyword>
<dbReference type="AlphaFoldDB" id="A0A1P9WWA3"/>